<dbReference type="SUPFAM" id="SSF160214">
    <property type="entry name" value="FlaG-like"/>
    <property type="match status" value="1"/>
</dbReference>
<keyword evidence="1" id="KW-0969">Cilium</keyword>
<reference evidence="1 2" key="1">
    <citation type="submission" date="2019-03" db="EMBL/GenBank/DDBJ databases">
        <title>Genomic Encyclopedia of Type Strains, Phase IV (KMG-IV): sequencing the most valuable type-strain genomes for metagenomic binning, comparative biology and taxonomic classification.</title>
        <authorList>
            <person name="Goeker M."/>
        </authorList>
    </citation>
    <scope>NUCLEOTIDE SEQUENCE [LARGE SCALE GENOMIC DNA]</scope>
    <source>
        <strain evidence="1 2">DSM 26377</strain>
    </source>
</reference>
<gene>
    <name evidence="1" type="ORF">DFR24_0386</name>
</gene>
<keyword evidence="1" id="KW-0966">Cell projection</keyword>
<dbReference type="Proteomes" id="UP000295341">
    <property type="component" value="Unassembled WGS sequence"/>
</dbReference>
<evidence type="ECO:0000313" key="1">
    <source>
        <dbReference type="EMBL" id="TDU31028.1"/>
    </source>
</evidence>
<dbReference type="Pfam" id="PF03646">
    <property type="entry name" value="FlaG"/>
    <property type="match status" value="1"/>
</dbReference>
<name>A0A4S3K1P7_9GAMM</name>
<dbReference type="InterPro" id="IPR005186">
    <property type="entry name" value="FlaG"/>
</dbReference>
<evidence type="ECO:0000313" key="2">
    <source>
        <dbReference type="Proteomes" id="UP000295341"/>
    </source>
</evidence>
<dbReference type="OrthoDB" id="5741693at2"/>
<organism evidence="1 2">
    <name type="scientific">Panacagrimonas perspica</name>
    <dbReference type="NCBI Taxonomy" id="381431"/>
    <lineage>
        <taxon>Bacteria</taxon>
        <taxon>Pseudomonadati</taxon>
        <taxon>Pseudomonadota</taxon>
        <taxon>Gammaproteobacteria</taxon>
        <taxon>Nevskiales</taxon>
        <taxon>Nevskiaceae</taxon>
        <taxon>Panacagrimonas</taxon>
    </lineage>
</organism>
<accession>A0A4S3K1P7</accession>
<dbReference type="RefSeq" id="WP_133879653.1">
    <property type="nucleotide sequence ID" value="NZ_MWIN01000022.1"/>
</dbReference>
<sequence>MATDIQGINSVAFVPPSEGVRAFPASAPRLAAPISPGPEVEAPIDLEAALDDLAARAAESGAALDFRIDDDSGRVVVSVVDRSDGTVLRQMPSEEALRIARSLARYEPHLIELHA</sequence>
<keyword evidence="2" id="KW-1185">Reference proteome</keyword>
<comment type="caution">
    <text evidence="1">The sequence shown here is derived from an EMBL/GenBank/DDBJ whole genome shotgun (WGS) entry which is preliminary data.</text>
</comment>
<dbReference type="InterPro" id="IPR035924">
    <property type="entry name" value="FlaG-like_sf"/>
</dbReference>
<keyword evidence="1" id="KW-0282">Flagellum</keyword>
<dbReference type="EMBL" id="SOBT01000008">
    <property type="protein sequence ID" value="TDU31028.1"/>
    <property type="molecule type" value="Genomic_DNA"/>
</dbReference>
<dbReference type="AlphaFoldDB" id="A0A4S3K1P7"/>
<dbReference type="Gene3D" id="3.30.160.170">
    <property type="entry name" value="FlaG-like"/>
    <property type="match status" value="1"/>
</dbReference>
<protein>
    <submittedName>
        <fullName evidence="1">Flagellar protein FlaG</fullName>
    </submittedName>
</protein>
<proteinExistence type="predicted"/>